<feature type="compositionally biased region" description="Polar residues" evidence="1">
    <location>
        <begin position="581"/>
        <end position="601"/>
    </location>
</feature>
<dbReference type="AlphaFoldDB" id="A0A6U3TSW4"/>
<feature type="compositionally biased region" description="Basic residues" evidence="1">
    <location>
        <begin position="490"/>
        <end position="505"/>
    </location>
</feature>
<feature type="compositionally biased region" description="Low complexity" evidence="1">
    <location>
        <begin position="326"/>
        <end position="343"/>
    </location>
</feature>
<feature type="compositionally biased region" description="Low complexity" evidence="1">
    <location>
        <begin position="653"/>
        <end position="671"/>
    </location>
</feature>
<feature type="compositionally biased region" description="Low complexity" evidence="1">
    <location>
        <begin position="566"/>
        <end position="580"/>
    </location>
</feature>
<feature type="region of interest" description="Disordered" evidence="1">
    <location>
        <begin position="294"/>
        <end position="379"/>
    </location>
</feature>
<gene>
    <name evidence="2" type="ORF">DBRI1063_LOCUS19217</name>
    <name evidence="3" type="ORF">DBRI1063_LOCUS19218</name>
</gene>
<dbReference type="EMBL" id="HBGN01029790">
    <property type="protein sequence ID" value="CAD9346138.1"/>
    <property type="molecule type" value="Transcribed_RNA"/>
</dbReference>
<feature type="region of interest" description="Disordered" evidence="1">
    <location>
        <begin position="1"/>
        <end position="38"/>
    </location>
</feature>
<evidence type="ECO:0000313" key="3">
    <source>
        <dbReference type="EMBL" id="CAD9346138.1"/>
    </source>
</evidence>
<feature type="compositionally biased region" description="Polar residues" evidence="1">
    <location>
        <begin position="540"/>
        <end position="550"/>
    </location>
</feature>
<feature type="compositionally biased region" description="Low complexity" evidence="1">
    <location>
        <begin position="294"/>
        <end position="310"/>
    </location>
</feature>
<feature type="compositionally biased region" description="Low complexity" evidence="1">
    <location>
        <begin position="131"/>
        <end position="152"/>
    </location>
</feature>
<organism evidence="2">
    <name type="scientific">Ditylum brightwellii</name>
    <dbReference type="NCBI Taxonomy" id="49249"/>
    <lineage>
        <taxon>Eukaryota</taxon>
        <taxon>Sar</taxon>
        <taxon>Stramenopiles</taxon>
        <taxon>Ochrophyta</taxon>
        <taxon>Bacillariophyta</taxon>
        <taxon>Mediophyceae</taxon>
        <taxon>Lithodesmiophycidae</taxon>
        <taxon>Lithodesmiales</taxon>
        <taxon>Lithodesmiaceae</taxon>
        <taxon>Ditylum</taxon>
    </lineage>
</organism>
<feature type="compositionally biased region" description="Basic and acidic residues" evidence="1">
    <location>
        <begin position="411"/>
        <end position="420"/>
    </location>
</feature>
<feature type="region of interest" description="Disordered" evidence="1">
    <location>
        <begin position="437"/>
        <end position="620"/>
    </location>
</feature>
<accession>A0A6U3TSW4</accession>
<feature type="compositionally biased region" description="Polar residues" evidence="1">
    <location>
        <begin position="311"/>
        <end position="325"/>
    </location>
</feature>
<feature type="compositionally biased region" description="Polar residues" evidence="1">
    <location>
        <begin position="700"/>
        <end position="709"/>
    </location>
</feature>
<feature type="compositionally biased region" description="Basic and acidic residues" evidence="1">
    <location>
        <begin position="437"/>
        <end position="451"/>
    </location>
</feature>
<proteinExistence type="predicted"/>
<evidence type="ECO:0000313" key="2">
    <source>
        <dbReference type="EMBL" id="CAD9346136.1"/>
    </source>
</evidence>
<dbReference type="EMBL" id="HBGN01029789">
    <property type="protein sequence ID" value="CAD9346136.1"/>
    <property type="molecule type" value="Transcribed_RNA"/>
</dbReference>
<protein>
    <submittedName>
        <fullName evidence="2">Uncharacterized protein</fullName>
    </submittedName>
</protein>
<name>A0A6U3TSW4_9STRA</name>
<sequence>MGMRFMQRRVEAEKKKKVIEQEEEKKQKQRNQQQQQQQQHYMLGNGIFSNSATAVAANVIHPPTSSLNGAINNGTNGNSVPVPQMTAHPNNPAFAAWFSAAAAAAAAAAMASTKTSGGGSAPLPVAFHPHLVQHQQQQQQQQPSSSMHLPQQTQTLSHHPLIPGSPPPWASATPWANAVVPTPANNINAILQSGHPSNQTSATDAALLSLAWARAQATIAAAVKSQQQQTVPQDVQNAVASSSSQAANYTQHQHPYQIAVMGTSPAPAATAVQISPVPNNTGESSQQIWIQPQQLKSQQPQLPKQPQSISYTSQLPPQQEKQLPNSYQVHSQSQPHPHQPNSHQSHKNQLHHQPQPEGSELQLQPPLQQPPPNSQQTISNKSENLIDHSAHVNSHHNQQSISKTNVSTHTTHIERTKEDEAAGTMLLGFLSKLKGHAAEQEKARKDAEKKATSKLRPTSQVSEQINKGSDGASLSAPSEDQKPPSEVTFNHHKIKSKVHGTKRQRNSPFTGGVGSGLPQERPMSSLPSSNNDNKKEVTPAESTTVRSSLSRTDEIRSKRRTSKTLFSLTTQQSDFSTSSSKMQRAGNNRLNTVPVKSSSVHSIHPSDISGGDFDTASSSSNICRTQTSATDGIAAVVTDTSSRSTTYPFDTDSSSSENISNQEQPCSSGDGSDSGKTDNASGSNSSEEEPDVPASKRNKTSIGEFTSRNVADHTCRMDALQMRSHLDNLSHGNSLSRQKRRN</sequence>
<feature type="region of interest" description="Disordered" evidence="1">
    <location>
        <begin position="131"/>
        <end position="174"/>
    </location>
</feature>
<reference evidence="2" key="1">
    <citation type="submission" date="2021-01" db="EMBL/GenBank/DDBJ databases">
        <authorList>
            <person name="Corre E."/>
            <person name="Pelletier E."/>
            <person name="Niang G."/>
            <person name="Scheremetjew M."/>
            <person name="Finn R."/>
            <person name="Kale V."/>
            <person name="Holt S."/>
            <person name="Cochrane G."/>
            <person name="Meng A."/>
            <person name="Brown T."/>
            <person name="Cohen L."/>
        </authorList>
    </citation>
    <scope>NUCLEOTIDE SEQUENCE</scope>
    <source>
        <strain evidence="2">Pop2</strain>
    </source>
</reference>
<feature type="compositionally biased region" description="Basic and acidic residues" evidence="1">
    <location>
        <begin position="8"/>
        <end position="26"/>
    </location>
</feature>
<evidence type="ECO:0000256" key="1">
    <source>
        <dbReference type="SAM" id="MobiDB-lite"/>
    </source>
</evidence>
<feature type="compositionally biased region" description="Polar residues" evidence="1">
    <location>
        <begin position="392"/>
        <end position="410"/>
    </location>
</feature>
<feature type="compositionally biased region" description="Polar residues" evidence="1">
    <location>
        <begin position="641"/>
        <end position="652"/>
    </location>
</feature>
<feature type="region of interest" description="Disordered" evidence="1">
    <location>
        <begin position="392"/>
        <end position="420"/>
    </location>
</feature>
<feature type="compositionally biased region" description="Polar residues" evidence="1">
    <location>
        <begin position="455"/>
        <end position="467"/>
    </location>
</feature>
<feature type="region of interest" description="Disordered" evidence="1">
    <location>
        <begin position="641"/>
        <end position="712"/>
    </location>
</feature>
<feature type="compositionally biased region" description="Low complexity" evidence="1">
    <location>
        <begin position="353"/>
        <end position="366"/>
    </location>
</feature>